<dbReference type="OrthoDB" id="2427280at2"/>
<dbReference type="SUPFAM" id="SSF81301">
    <property type="entry name" value="Nucleotidyltransferase"/>
    <property type="match status" value="1"/>
</dbReference>
<dbReference type="Gene3D" id="3.30.460.10">
    <property type="entry name" value="Beta Polymerase, domain 2"/>
    <property type="match status" value="1"/>
</dbReference>
<dbReference type="InterPro" id="IPR043519">
    <property type="entry name" value="NT_sf"/>
</dbReference>
<proteinExistence type="predicted"/>
<dbReference type="RefSeq" id="WP_114370103.1">
    <property type="nucleotide sequence ID" value="NZ_CP031092.1"/>
</dbReference>
<keyword evidence="2" id="KW-1185">Reference proteome</keyword>
<evidence type="ECO:0000313" key="2">
    <source>
        <dbReference type="Proteomes" id="UP000252100"/>
    </source>
</evidence>
<evidence type="ECO:0000313" key="1">
    <source>
        <dbReference type="EMBL" id="AXF54744.1"/>
    </source>
</evidence>
<organism evidence="1 2">
    <name type="scientific">Salicibibacter kimchii</name>
    <dbReference type="NCBI Taxonomy" id="2099786"/>
    <lineage>
        <taxon>Bacteria</taxon>
        <taxon>Bacillati</taxon>
        <taxon>Bacillota</taxon>
        <taxon>Bacilli</taxon>
        <taxon>Bacillales</taxon>
        <taxon>Bacillaceae</taxon>
        <taxon>Salicibibacter</taxon>
    </lineage>
</organism>
<gene>
    <name evidence="1" type="ORF">DT065_01050</name>
</gene>
<name>A0A345BUW3_9BACI</name>
<evidence type="ECO:0008006" key="3">
    <source>
        <dbReference type="Google" id="ProtNLM"/>
    </source>
</evidence>
<dbReference type="AlphaFoldDB" id="A0A345BUW3"/>
<sequence>MDSFDRHNQRDLELPIHRKRLMNNIENDLTQDANVKAIFYGGSLGDSNTDIYSDIDLRIVVDRSVIQKYRAMKKQRVHNWGNILFFEGYEQESFIIAHFDSFIKADIFYYEENELTPSVWLQDLYIVYDPYNIVNDIQHRSNQLQYHFGIEDVEAWRTKYFSFIHEAYRRAARREYYYAMHCIDSLRLSIVAGWYMEMGIQPNSFGDWAKIEGERSPLKDWQLELLQKWLSSGDPDGIMMVVNGMRPEFERLNKNLSSFVGLSAEEDLVKEIYNMVL</sequence>
<protein>
    <recommendedName>
        <fullName evidence="3">Nucleotidyltransferase domain-containing protein</fullName>
    </recommendedName>
</protein>
<reference evidence="1 2" key="1">
    <citation type="journal article" date="2018" name="J. Microbiol.">
        <title>Salicibibacter kimchii gen. nov., sp. nov., a moderately halophilic and alkalitolerant bacterium in the family Bacillaceae, isolated from kimchi.</title>
        <authorList>
            <person name="Jang J.Y."/>
            <person name="Oh Y.J."/>
            <person name="Lim S.K."/>
            <person name="Park H.K."/>
            <person name="Lee C."/>
            <person name="Kim J.Y."/>
            <person name="Lee M.A."/>
            <person name="Choi H.J."/>
        </authorList>
    </citation>
    <scope>NUCLEOTIDE SEQUENCE [LARGE SCALE GENOMIC DNA]</scope>
    <source>
        <strain evidence="1 2">NKC1-1</strain>
    </source>
</reference>
<accession>A0A345BUW3</accession>
<dbReference type="KEGG" id="rue:DT065_01050"/>
<dbReference type="EMBL" id="CP031092">
    <property type="protein sequence ID" value="AXF54744.1"/>
    <property type="molecule type" value="Genomic_DNA"/>
</dbReference>
<dbReference type="Proteomes" id="UP000252100">
    <property type="component" value="Chromosome"/>
</dbReference>